<feature type="domain" description="DAC" evidence="11">
    <location>
        <begin position="87"/>
        <end position="248"/>
    </location>
</feature>
<evidence type="ECO:0000256" key="4">
    <source>
        <dbReference type="ARBA" id="ARBA00022692"/>
    </source>
</evidence>
<evidence type="ECO:0000256" key="5">
    <source>
        <dbReference type="ARBA" id="ARBA00022695"/>
    </source>
</evidence>
<dbReference type="HAMAP" id="MF_01499">
    <property type="entry name" value="DacA"/>
    <property type="match status" value="1"/>
</dbReference>
<dbReference type="AlphaFoldDB" id="A0A1W1VCY4"/>
<accession>A0A1W1VCY4</accession>
<dbReference type="FunFam" id="3.40.1700.10:FF:000002">
    <property type="entry name" value="Diadenylate cyclase"/>
    <property type="match status" value="1"/>
</dbReference>
<evidence type="ECO:0000256" key="8">
    <source>
        <dbReference type="ARBA" id="ARBA00022989"/>
    </source>
</evidence>
<keyword evidence="9 10" id="KW-0472">Membrane</keyword>
<name>A0A1W1VCY4_9FIRM</name>
<dbReference type="GO" id="GO:0005524">
    <property type="term" value="F:ATP binding"/>
    <property type="evidence" value="ECO:0007669"/>
    <property type="project" value="UniProtKB-UniRule"/>
</dbReference>
<dbReference type="InterPro" id="IPR036888">
    <property type="entry name" value="DNA_integrity_DisA_N_sf"/>
</dbReference>
<keyword evidence="6 10" id="KW-0547">Nucleotide-binding</keyword>
<proteinExistence type="inferred from homology"/>
<keyword evidence="3 10" id="KW-0808">Transferase</keyword>
<protein>
    <recommendedName>
        <fullName evidence="10">Diadenylate cyclase</fullName>
        <shortName evidence="10">DAC</shortName>
        <ecNumber evidence="10">2.7.7.85</ecNumber>
    </recommendedName>
    <alternativeName>
        <fullName evidence="10">Cyclic-di-AMP synthase</fullName>
        <shortName evidence="10">c-di-AMP synthase</shortName>
    </alternativeName>
</protein>
<comment type="subcellular location">
    <subcellularLocation>
        <location evidence="10">Cell membrane</location>
        <topology evidence="10">Single-pass membrane protein</topology>
    </subcellularLocation>
</comment>
<dbReference type="InterPro" id="IPR034701">
    <property type="entry name" value="CdaA"/>
</dbReference>
<comment type="similarity">
    <text evidence="10">Belongs to the adenylate cyclase family. DacA/CdaA subfamily.</text>
</comment>
<sequence>MEALWSRLAELNFWDVLRLIVDIAIVSYVIYRFLLLIRGTRAVQLLKGLAVLVVASVVAEKLQLTTITWLLSQLRLVIVVALPVVFQPELRRALEQLGRGKFFARPFRLLGTEDMARVISELVRATQVLAKGKTGALIVVERETGLNDYIETGIRVDAVVSAELLINLFVPLTPFHDGAAIIRGDRVIAAGCFLPLSDSPYLSKQLGTRHRAALGISEISDAVVIVVSEETGAISVAEGGRLTRFLDERNLRELLQSLLLPQSNHSSFFWPWRS</sequence>
<evidence type="ECO:0000259" key="11">
    <source>
        <dbReference type="PROSITE" id="PS51794"/>
    </source>
</evidence>
<evidence type="ECO:0000256" key="3">
    <source>
        <dbReference type="ARBA" id="ARBA00022679"/>
    </source>
</evidence>
<evidence type="ECO:0000256" key="10">
    <source>
        <dbReference type="HAMAP-Rule" id="MF_01499"/>
    </source>
</evidence>
<dbReference type="GO" id="GO:0004016">
    <property type="term" value="F:adenylate cyclase activity"/>
    <property type="evidence" value="ECO:0007669"/>
    <property type="project" value="UniProtKB-UniRule"/>
</dbReference>
<dbReference type="SUPFAM" id="SSF143597">
    <property type="entry name" value="YojJ-like"/>
    <property type="match status" value="1"/>
</dbReference>
<dbReference type="GO" id="GO:0005886">
    <property type="term" value="C:plasma membrane"/>
    <property type="evidence" value="ECO:0007669"/>
    <property type="project" value="UniProtKB-SubCell"/>
</dbReference>
<evidence type="ECO:0000256" key="7">
    <source>
        <dbReference type="ARBA" id="ARBA00022840"/>
    </source>
</evidence>
<evidence type="ECO:0000313" key="12">
    <source>
        <dbReference type="EMBL" id="SMB90814.1"/>
    </source>
</evidence>
<dbReference type="Pfam" id="PF02457">
    <property type="entry name" value="DAC"/>
    <property type="match status" value="1"/>
</dbReference>
<comment type="function">
    <text evidence="10">Catalyzes the condensation of 2 ATP molecules into cyclic di-AMP (c-di-AMP), a second messenger used to regulate differing processes in different bacteria.</text>
</comment>
<dbReference type="Proteomes" id="UP000192569">
    <property type="component" value="Chromosome I"/>
</dbReference>
<comment type="subunit">
    <text evidence="10">Probably a homodimer.</text>
</comment>
<reference evidence="12 13" key="1">
    <citation type="submission" date="2017-04" db="EMBL/GenBank/DDBJ databases">
        <authorList>
            <person name="Afonso C.L."/>
            <person name="Miller P.J."/>
            <person name="Scott M.A."/>
            <person name="Spackman E."/>
            <person name="Goraichik I."/>
            <person name="Dimitrov K.M."/>
            <person name="Suarez D.L."/>
            <person name="Swayne D.E."/>
        </authorList>
    </citation>
    <scope>NUCLEOTIDE SEQUENCE [LARGE SCALE GENOMIC DNA]</scope>
    <source>
        <strain evidence="12 13">ToBE</strain>
    </source>
</reference>
<keyword evidence="7 10" id="KW-0067">ATP-binding</keyword>
<dbReference type="EMBL" id="LT838272">
    <property type="protein sequence ID" value="SMB90814.1"/>
    <property type="molecule type" value="Genomic_DNA"/>
</dbReference>
<evidence type="ECO:0000256" key="6">
    <source>
        <dbReference type="ARBA" id="ARBA00022741"/>
    </source>
</evidence>
<dbReference type="PROSITE" id="PS51794">
    <property type="entry name" value="DAC"/>
    <property type="match status" value="1"/>
</dbReference>
<keyword evidence="5 10" id="KW-0548">Nucleotidyltransferase</keyword>
<evidence type="ECO:0000256" key="9">
    <source>
        <dbReference type="ARBA" id="ARBA00023136"/>
    </source>
</evidence>
<dbReference type="STRING" id="698762.SAMN00808754_0335"/>
<keyword evidence="4 10" id="KW-0812">Transmembrane</keyword>
<organism evidence="12 13">
    <name type="scientific">Thermanaeromonas toyohensis ToBE</name>
    <dbReference type="NCBI Taxonomy" id="698762"/>
    <lineage>
        <taxon>Bacteria</taxon>
        <taxon>Bacillati</taxon>
        <taxon>Bacillota</taxon>
        <taxon>Clostridia</taxon>
        <taxon>Neomoorellales</taxon>
        <taxon>Neomoorellaceae</taxon>
        <taxon>Thermanaeromonas</taxon>
    </lineage>
</organism>
<evidence type="ECO:0000313" key="13">
    <source>
        <dbReference type="Proteomes" id="UP000192569"/>
    </source>
</evidence>
<dbReference type="InterPro" id="IPR050338">
    <property type="entry name" value="DisA"/>
</dbReference>
<keyword evidence="13" id="KW-1185">Reference proteome</keyword>
<dbReference type="Gene3D" id="3.40.1700.10">
    <property type="entry name" value="DNA integrity scanning protein, DisA, N-terminal domain"/>
    <property type="match status" value="1"/>
</dbReference>
<dbReference type="NCBIfam" id="TIGR00159">
    <property type="entry name" value="diadenylate cyclase CdaA"/>
    <property type="match status" value="1"/>
</dbReference>
<dbReference type="PANTHER" id="PTHR34185:SF1">
    <property type="entry name" value="DIADENYLATE CYCLASE"/>
    <property type="match status" value="1"/>
</dbReference>
<dbReference type="GO" id="GO:0106408">
    <property type="term" value="F:diadenylate cyclase activity"/>
    <property type="evidence" value="ECO:0007669"/>
    <property type="project" value="UniProtKB-EC"/>
</dbReference>
<dbReference type="InterPro" id="IPR003390">
    <property type="entry name" value="DNA_integrity_scan_DisA_N"/>
</dbReference>
<dbReference type="PANTHER" id="PTHR34185">
    <property type="entry name" value="DIADENYLATE CYCLASE"/>
    <property type="match status" value="1"/>
</dbReference>
<evidence type="ECO:0000256" key="2">
    <source>
        <dbReference type="ARBA" id="ARBA00022475"/>
    </source>
</evidence>
<dbReference type="GO" id="GO:0006171">
    <property type="term" value="P:cAMP biosynthetic process"/>
    <property type="evidence" value="ECO:0007669"/>
    <property type="project" value="InterPro"/>
</dbReference>
<dbReference type="PIRSF" id="PIRSF004793">
    <property type="entry name" value="UCP004793"/>
    <property type="match status" value="1"/>
</dbReference>
<dbReference type="InterPro" id="IPR014046">
    <property type="entry name" value="C-di-AMP_synthase"/>
</dbReference>
<dbReference type="RefSeq" id="WP_084663416.1">
    <property type="nucleotide sequence ID" value="NZ_LT838272.1"/>
</dbReference>
<dbReference type="EC" id="2.7.7.85" evidence="10"/>
<keyword evidence="8 10" id="KW-1133">Transmembrane helix</keyword>
<gene>
    <name evidence="10" type="primary">dacA</name>
    <name evidence="12" type="ORF">SAMN00808754_0335</name>
</gene>
<evidence type="ECO:0000256" key="1">
    <source>
        <dbReference type="ARBA" id="ARBA00000877"/>
    </source>
</evidence>
<comment type="catalytic activity">
    <reaction evidence="1 10">
        <text>2 ATP = 3',3'-c-di-AMP + 2 diphosphate</text>
        <dbReference type="Rhea" id="RHEA:35655"/>
        <dbReference type="ChEBI" id="CHEBI:30616"/>
        <dbReference type="ChEBI" id="CHEBI:33019"/>
        <dbReference type="ChEBI" id="CHEBI:71500"/>
        <dbReference type="EC" id="2.7.7.85"/>
    </reaction>
</comment>
<feature type="transmembrane region" description="Helical" evidence="10">
    <location>
        <begin position="16"/>
        <end position="35"/>
    </location>
</feature>
<keyword evidence="2 10" id="KW-1003">Cell membrane</keyword>